<dbReference type="Proteomes" id="UP001431221">
    <property type="component" value="Unassembled WGS sequence"/>
</dbReference>
<name>A0ABT0GRP7_9HYPH</name>
<evidence type="ECO:0000313" key="1">
    <source>
        <dbReference type="EMBL" id="MCK7611727.1"/>
    </source>
</evidence>
<evidence type="ECO:0000313" key="2">
    <source>
        <dbReference type="Proteomes" id="UP001431221"/>
    </source>
</evidence>
<protein>
    <submittedName>
        <fullName evidence="1">Uncharacterized protein</fullName>
    </submittedName>
</protein>
<sequence length="72" mass="7833">MSEIKLTKVEVRPGGQLLYYVRVNTAAGKVELPVAIREQGSDASNETKVLQSSLAIAEELEGSIRLHLEAKP</sequence>
<organism evidence="1 2">
    <name type="scientific">Roseibium sediminicola</name>
    <dbReference type="NCBI Taxonomy" id="2933272"/>
    <lineage>
        <taxon>Bacteria</taxon>
        <taxon>Pseudomonadati</taxon>
        <taxon>Pseudomonadota</taxon>
        <taxon>Alphaproteobacteria</taxon>
        <taxon>Hyphomicrobiales</taxon>
        <taxon>Stappiaceae</taxon>
        <taxon>Roseibium</taxon>
    </lineage>
</organism>
<dbReference type="EMBL" id="JALNMJ010000003">
    <property type="protein sequence ID" value="MCK7611727.1"/>
    <property type="molecule type" value="Genomic_DNA"/>
</dbReference>
<comment type="caution">
    <text evidence="1">The sequence shown here is derived from an EMBL/GenBank/DDBJ whole genome shotgun (WGS) entry which is preliminary data.</text>
</comment>
<dbReference type="RefSeq" id="WP_248152155.1">
    <property type="nucleotide sequence ID" value="NZ_JALNMJ010000003.1"/>
</dbReference>
<proteinExistence type="predicted"/>
<reference evidence="1" key="1">
    <citation type="submission" date="2022-04" db="EMBL/GenBank/DDBJ databases">
        <title>Roseibium sp. CAU 1639 isolated from mud.</title>
        <authorList>
            <person name="Kim W."/>
        </authorList>
    </citation>
    <scope>NUCLEOTIDE SEQUENCE</scope>
    <source>
        <strain evidence="1">CAU 1639</strain>
    </source>
</reference>
<accession>A0ABT0GRP7</accession>
<gene>
    <name evidence="1" type="ORF">M0H32_06120</name>
</gene>
<keyword evidence="2" id="KW-1185">Reference proteome</keyword>